<accession>A0A8S5RZQ2</accession>
<reference evidence="1" key="1">
    <citation type="journal article" date="2021" name="Proc. Natl. Acad. Sci. U.S.A.">
        <title>A Catalog of Tens of Thousands of Viruses from Human Metagenomes Reveals Hidden Associations with Chronic Diseases.</title>
        <authorList>
            <person name="Tisza M.J."/>
            <person name="Buck C.B."/>
        </authorList>
    </citation>
    <scope>NUCLEOTIDE SEQUENCE</scope>
    <source>
        <strain evidence="1">CtNQV2</strain>
    </source>
</reference>
<evidence type="ECO:0000313" key="1">
    <source>
        <dbReference type="EMBL" id="DAF44222.1"/>
    </source>
</evidence>
<sequence length="207" mass="24158">MSRSILRDGDERGEKIVSEFLDKHFYIECEDFHRVVDKVQQIKGVDTTFVKNGFQYVCDEKAALKYVNKNLQTFSMELSFFNAADNISIGWLLDSNKINNSFLFCWIDSAINDVLSSSDDIVMMEVALVRRNKIIDYLLDIGWTLDKLFLKCKKIRENPYEECGNFYKNEVKFSKSFQLKEKPINLLIKRSKLLEISDFSKKISNGK</sequence>
<name>A0A8S5RZQ2_9CAUD</name>
<organism evidence="1">
    <name type="scientific">Myoviridae sp. ctNQV2</name>
    <dbReference type="NCBI Taxonomy" id="2827683"/>
    <lineage>
        <taxon>Viruses</taxon>
        <taxon>Duplodnaviria</taxon>
        <taxon>Heunggongvirae</taxon>
        <taxon>Uroviricota</taxon>
        <taxon>Caudoviricetes</taxon>
    </lineage>
</organism>
<proteinExistence type="predicted"/>
<dbReference type="EMBL" id="BK032510">
    <property type="protein sequence ID" value="DAF44222.1"/>
    <property type="molecule type" value="Genomic_DNA"/>
</dbReference>
<protein>
    <submittedName>
        <fullName evidence="1">Uncharacterized protein</fullName>
    </submittedName>
</protein>